<evidence type="ECO:0000313" key="3">
    <source>
        <dbReference type="Proteomes" id="UP000266841"/>
    </source>
</evidence>
<dbReference type="Proteomes" id="UP000266841">
    <property type="component" value="Unassembled WGS sequence"/>
</dbReference>
<evidence type="ECO:0000256" key="1">
    <source>
        <dbReference type="SAM" id="Coils"/>
    </source>
</evidence>
<organism evidence="2 3">
    <name type="scientific">Thalassiosira oceanica</name>
    <name type="common">Marine diatom</name>
    <dbReference type="NCBI Taxonomy" id="159749"/>
    <lineage>
        <taxon>Eukaryota</taxon>
        <taxon>Sar</taxon>
        <taxon>Stramenopiles</taxon>
        <taxon>Ochrophyta</taxon>
        <taxon>Bacillariophyta</taxon>
        <taxon>Coscinodiscophyceae</taxon>
        <taxon>Thalassiosirophycidae</taxon>
        <taxon>Thalassiosirales</taxon>
        <taxon>Thalassiosiraceae</taxon>
        <taxon>Thalassiosira</taxon>
    </lineage>
</organism>
<protein>
    <submittedName>
        <fullName evidence="2">Uncharacterized protein</fullName>
    </submittedName>
</protein>
<keyword evidence="3" id="KW-1185">Reference proteome</keyword>
<feature type="coiled-coil region" evidence="1">
    <location>
        <begin position="67"/>
        <end position="94"/>
    </location>
</feature>
<dbReference type="EMBL" id="AGNL01035159">
    <property type="protein sequence ID" value="EJK54864.1"/>
    <property type="molecule type" value="Genomic_DNA"/>
</dbReference>
<evidence type="ECO:0000313" key="2">
    <source>
        <dbReference type="EMBL" id="EJK54864.1"/>
    </source>
</evidence>
<comment type="caution">
    <text evidence="2">The sequence shown here is derived from an EMBL/GenBank/DDBJ whole genome shotgun (WGS) entry which is preliminary data.</text>
</comment>
<name>K0RR50_THAOC</name>
<accession>K0RR50</accession>
<sequence length="118" mass="13414">MTEIARLRGLVDDLDKYDLPDQFRRRSSSGANGRRLDKSYVRRQTMQRLVECLAGYDPASNSLPLPARADEKSLAEAKRRREEVLEKVRTTVEAAESGADAVRAKFDQFSAKRDELRA</sequence>
<keyword evidence="1" id="KW-0175">Coiled coil</keyword>
<feature type="non-terminal residue" evidence="2">
    <location>
        <position position="118"/>
    </location>
</feature>
<dbReference type="AlphaFoldDB" id="K0RR50"/>
<gene>
    <name evidence="2" type="ORF">THAOC_25471</name>
</gene>
<proteinExistence type="predicted"/>
<reference evidence="2 3" key="1">
    <citation type="journal article" date="2012" name="Genome Biol.">
        <title>Genome and low-iron response of an oceanic diatom adapted to chronic iron limitation.</title>
        <authorList>
            <person name="Lommer M."/>
            <person name="Specht M."/>
            <person name="Roy A.S."/>
            <person name="Kraemer L."/>
            <person name="Andreson R."/>
            <person name="Gutowska M.A."/>
            <person name="Wolf J."/>
            <person name="Bergner S.V."/>
            <person name="Schilhabel M.B."/>
            <person name="Klostermeier U.C."/>
            <person name="Beiko R.G."/>
            <person name="Rosenstiel P."/>
            <person name="Hippler M."/>
            <person name="Laroche J."/>
        </authorList>
    </citation>
    <scope>NUCLEOTIDE SEQUENCE [LARGE SCALE GENOMIC DNA]</scope>
    <source>
        <strain evidence="2 3">CCMP1005</strain>
    </source>
</reference>